<keyword evidence="3 8" id="KW-0378">Hydrolase</keyword>
<dbReference type="GO" id="GO:0004553">
    <property type="term" value="F:hydrolase activity, hydrolyzing O-glycosyl compounds"/>
    <property type="evidence" value="ECO:0007669"/>
    <property type="project" value="InterPro"/>
</dbReference>
<comment type="caution">
    <text evidence="10">The sequence shown here is derived from an EMBL/GenBank/DDBJ whole genome shotgun (WGS) entry which is preliminary data.</text>
</comment>
<dbReference type="PANTHER" id="PTHR43772">
    <property type="entry name" value="ENDO-1,4-BETA-XYLANASE"/>
    <property type="match status" value="1"/>
</dbReference>
<keyword evidence="9" id="KW-0732">Signal</keyword>
<dbReference type="Proteomes" id="UP001207408">
    <property type="component" value="Unassembled WGS sequence"/>
</dbReference>
<dbReference type="PANTHER" id="PTHR43772:SF2">
    <property type="entry name" value="PUTATIVE (AFU_ORTHOLOGUE AFUA_2G04480)-RELATED"/>
    <property type="match status" value="1"/>
</dbReference>
<dbReference type="RefSeq" id="WP_301197958.1">
    <property type="nucleotide sequence ID" value="NZ_JAPDPI010000005.1"/>
</dbReference>
<sequence>MKRRFKFLPLIVLIAVACGAPQKKAKSNEEKLITNPIVDGYFADPSIVKEGDTFYIYATIDPWGGEELAVFSTKDFTDFTRHHINWPTKEACTSETSNNSMVWAPAVRKALDGKYYMYVSVGSEVWAGVANSPLGSWKNAKNDNTPLVAKEDFPEVHNIDADCFIDDDGQAYLYWGSGFNWVNGICMAVKLKSDMVTFDGEPIDVTPPHYFEAPHMIKRFGKYYLMFSDGKAIDHTYKIGYAVADSPMGPFTEGVNSPILTTTADSTTYGPGHHSVFNENGQDYLLYHRIFPQGEEYVLRQLCIDSLKFDANQNIEKVIPKGVRSPL</sequence>
<evidence type="ECO:0000256" key="7">
    <source>
        <dbReference type="PIRSR" id="PIRSR606710-2"/>
    </source>
</evidence>
<evidence type="ECO:0000256" key="9">
    <source>
        <dbReference type="SAM" id="SignalP"/>
    </source>
</evidence>
<protein>
    <submittedName>
        <fullName evidence="10">Family 43 glycosylhydrolase</fullName>
    </submittedName>
</protein>
<evidence type="ECO:0000256" key="6">
    <source>
        <dbReference type="PIRSR" id="PIRSR606710-1"/>
    </source>
</evidence>
<dbReference type="AlphaFoldDB" id="A0AAE3MC49"/>
<keyword evidence="5 8" id="KW-0326">Glycosidase</keyword>
<dbReference type="Gene3D" id="2.115.10.20">
    <property type="entry name" value="Glycosyl hydrolase domain, family 43"/>
    <property type="match status" value="1"/>
</dbReference>
<keyword evidence="2" id="KW-0858">Xylan degradation</keyword>
<feature type="active site" description="Proton donor" evidence="6">
    <location>
        <position position="212"/>
    </location>
</feature>
<evidence type="ECO:0000256" key="1">
    <source>
        <dbReference type="ARBA" id="ARBA00009865"/>
    </source>
</evidence>
<keyword evidence="4" id="KW-0119">Carbohydrate metabolism</keyword>
<dbReference type="Pfam" id="PF04616">
    <property type="entry name" value="Glyco_hydro_43"/>
    <property type="match status" value="1"/>
</dbReference>
<evidence type="ECO:0000256" key="5">
    <source>
        <dbReference type="ARBA" id="ARBA00023295"/>
    </source>
</evidence>
<proteinExistence type="inferred from homology"/>
<dbReference type="SUPFAM" id="SSF75005">
    <property type="entry name" value="Arabinanase/levansucrase/invertase"/>
    <property type="match status" value="1"/>
</dbReference>
<evidence type="ECO:0000256" key="8">
    <source>
        <dbReference type="RuleBase" id="RU361187"/>
    </source>
</evidence>
<reference evidence="10" key="1">
    <citation type="submission" date="2022-10" db="EMBL/GenBank/DDBJ databases">
        <authorList>
            <person name="Yu W.X."/>
        </authorList>
    </citation>
    <scope>NUCLEOTIDE SEQUENCE</scope>
    <source>
        <strain evidence="10">D04</strain>
    </source>
</reference>
<keyword evidence="2" id="KW-0624">Polysaccharide degradation</keyword>
<gene>
    <name evidence="10" type="ORF">OM074_03800</name>
</gene>
<feature type="chain" id="PRO_5042285666" evidence="9">
    <location>
        <begin position="26"/>
        <end position="327"/>
    </location>
</feature>
<organism evidence="10 11">
    <name type="scientific">Plebeiibacterium marinum</name>
    <dbReference type="NCBI Taxonomy" id="2992111"/>
    <lineage>
        <taxon>Bacteria</taxon>
        <taxon>Pseudomonadati</taxon>
        <taxon>Bacteroidota</taxon>
        <taxon>Bacteroidia</taxon>
        <taxon>Marinilabiliales</taxon>
        <taxon>Marinilabiliaceae</taxon>
        <taxon>Plebeiibacterium</taxon>
    </lineage>
</organism>
<accession>A0AAE3MC49</accession>
<evidence type="ECO:0000313" key="10">
    <source>
        <dbReference type="EMBL" id="MCW3804736.1"/>
    </source>
</evidence>
<dbReference type="InterPro" id="IPR052176">
    <property type="entry name" value="Glycosyl_Hydrlase_43_Enz"/>
</dbReference>
<keyword evidence="11" id="KW-1185">Reference proteome</keyword>
<evidence type="ECO:0000256" key="4">
    <source>
        <dbReference type="ARBA" id="ARBA00023277"/>
    </source>
</evidence>
<feature type="site" description="Important for catalytic activity, responsible for pKa modulation of the active site Glu and correct orientation of both the proton donor and substrate" evidence="7">
    <location>
        <position position="160"/>
    </location>
</feature>
<evidence type="ECO:0000313" key="11">
    <source>
        <dbReference type="Proteomes" id="UP001207408"/>
    </source>
</evidence>
<dbReference type="CDD" id="cd18608">
    <property type="entry name" value="GH43_F5-8_typeC-like"/>
    <property type="match status" value="1"/>
</dbReference>
<evidence type="ECO:0000256" key="3">
    <source>
        <dbReference type="ARBA" id="ARBA00022801"/>
    </source>
</evidence>
<comment type="similarity">
    <text evidence="1 8">Belongs to the glycosyl hydrolase 43 family.</text>
</comment>
<dbReference type="InterPro" id="IPR023296">
    <property type="entry name" value="Glyco_hydro_beta-prop_sf"/>
</dbReference>
<dbReference type="EMBL" id="JAPDPI010000005">
    <property type="protein sequence ID" value="MCW3804736.1"/>
    <property type="molecule type" value="Genomic_DNA"/>
</dbReference>
<feature type="signal peptide" evidence="9">
    <location>
        <begin position="1"/>
        <end position="25"/>
    </location>
</feature>
<dbReference type="GO" id="GO:0045493">
    <property type="term" value="P:xylan catabolic process"/>
    <property type="evidence" value="ECO:0007669"/>
    <property type="project" value="UniProtKB-KW"/>
</dbReference>
<name>A0AAE3MC49_9BACT</name>
<dbReference type="InterPro" id="IPR006710">
    <property type="entry name" value="Glyco_hydro_43"/>
</dbReference>
<feature type="active site" description="Proton acceptor" evidence="6">
    <location>
        <position position="44"/>
    </location>
</feature>
<dbReference type="PROSITE" id="PS51257">
    <property type="entry name" value="PROKAR_LIPOPROTEIN"/>
    <property type="match status" value="1"/>
</dbReference>
<evidence type="ECO:0000256" key="2">
    <source>
        <dbReference type="ARBA" id="ARBA00022651"/>
    </source>
</evidence>